<proteinExistence type="predicted"/>
<dbReference type="Pfam" id="PF07224">
    <property type="entry name" value="Chlorophyllase"/>
    <property type="match status" value="1"/>
</dbReference>
<evidence type="ECO:0008006" key="3">
    <source>
        <dbReference type="Google" id="ProtNLM"/>
    </source>
</evidence>
<name>A0AAV5M2I6_9ROSI</name>
<gene>
    <name evidence="1" type="ORF">SLEP1_g50966</name>
</gene>
<accession>A0AAV5M2I6</accession>
<dbReference type="GO" id="GO:0047746">
    <property type="term" value="F:chlorophyllase activity"/>
    <property type="evidence" value="ECO:0007669"/>
    <property type="project" value="TreeGrafter"/>
</dbReference>
<keyword evidence="2" id="KW-1185">Reference proteome</keyword>
<dbReference type="InterPro" id="IPR017395">
    <property type="entry name" value="Chlorophyllase-like"/>
</dbReference>
<sequence length="91" mass="9937">MVIGSDLGKVKGNPLLPPCAPKGVNHEDFFRECRPPACYFVAKDYGHLDVLDDDTKGIRGIVSYCLCKNGKSTESMRKFAGGIVVAFMKVI</sequence>
<dbReference type="AlphaFoldDB" id="A0AAV5M2I6"/>
<protein>
    <recommendedName>
        <fullName evidence="3">Chlorophyllase</fullName>
    </recommendedName>
</protein>
<evidence type="ECO:0000313" key="2">
    <source>
        <dbReference type="Proteomes" id="UP001054252"/>
    </source>
</evidence>
<evidence type="ECO:0000313" key="1">
    <source>
        <dbReference type="EMBL" id="GKV43710.1"/>
    </source>
</evidence>
<dbReference type="EMBL" id="BPVZ01000172">
    <property type="protein sequence ID" value="GKV43710.1"/>
    <property type="molecule type" value="Genomic_DNA"/>
</dbReference>
<dbReference type="Proteomes" id="UP001054252">
    <property type="component" value="Unassembled WGS sequence"/>
</dbReference>
<dbReference type="PANTHER" id="PTHR33428">
    <property type="entry name" value="CHLOROPHYLLASE-2, CHLOROPLASTIC"/>
    <property type="match status" value="1"/>
</dbReference>
<dbReference type="PANTHER" id="PTHR33428:SF2">
    <property type="entry name" value="CHLOROPHYLLASE-2"/>
    <property type="match status" value="1"/>
</dbReference>
<reference evidence="1 2" key="1">
    <citation type="journal article" date="2021" name="Commun. Biol.">
        <title>The genome of Shorea leprosula (Dipterocarpaceae) highlights the ecological relevance of drought in aseasonal tropical rainforests.</title>
        <authorList>
            <person name="Ng K.K.S."/>
            <person name="Kobayashi M.J."/>
            <person name="Fawcett J.A."/>
            <person name="Hatakeyama M."/>
            <person name="Paape T."/>
            <person name="Ng C.H."/>
            <person name="Ang C.C."/>
            <person name="Tnah L.H."/>
            <person name="Lee C.T."/>
            <person name="Nishiyama T."/>
            <person name="Sese J."/>
            <person name="O'Brien M.J."/>
            <person name="Copetti D."/>
            <person name="Mohd Noor M.I."/>
            <person name="Ong R.C."/>
            <person name="Putra M."/>
            <person name="Sireger I.Z."/>
            <person name="Indrioko S."/>
            <person name="Kosugi Y."/>
            <person name="Izuno A."/>
            <person name="Isagi Y."/>
            <person name="Lee S.L."/>
            <person name="Shimizu K.K."/>
        </authorList>
    </citation>
    <scope>NUCLEOTIDE SEQUENCE [LARGE SCALE GENOMIC DNA]</scope>
    <source>
        <strain evidence="1">214</strain>
    </source>
</reference>
<organism evidence="1 2">
    <name type="scientific">Rubroshorea leprosula</name>
    <dbReference type="NCBI Taxonomy" id="152421"/>
    <lineage>
        <taxon>Eukaryota</taxon>
        <taxon>Viridiplantae</taxon>
        <taxon>Streptophyta</taxon>
        <taxon>Embryophyta</taxon>
        <taxon>Tracheophyta</taxon>
        <taxon>Spermatophyta</taxon>
        <taxon>Magnoliopsida</taxon>
        <taxon>eudicotyledons</taxon>
        <taxon>Gunneridae</taxon>
        <taxon>Pentapetalae</taxon>
        <taxon>rosids</taxon>
        <taxon>malvids</taxon>
        <taxon>Malvales</taxon>
        <taxon>Dipterocarpaceae</taxon>
        <taxon>Rubroshorea</taxon>
    </lineage>
</organism>
<dbReference type="GO" id="GO:0015996">
    <property type="term" value="P:chlorophyll catabolic process"/>
    <property type="evidence" value="ECO:0007669"/>
    <property type="project" value="TreeGrafter"/>
</dbReference>
<comment type="caution">
    <text evidence="1">The sequence shown here is derived from an EMBL/GenBank/DDBJ whole genome shotgun (WGS) entry which is preliminary data.</text>
</comment>